<name>A0A239HVV9_EKHLU</name>
<dbReference type="PROSITE" id="PS51198">
    <property type="entry name" value="UVRD_HELICASE_ATP_BIND"/>
    <property type="match status" value="1"/>
</dbReference>
<evidence type="ECO:0000256" key="10">
    <source>
        <dbReference type="ARBA" id="ARBA00023235"/>
    </source>
</evidence>
<evidence type="ECO:0000256" key="2">
    <source>
        <dbReference type="ARBA" id="ARBA00022741"/>
    </source>
</evidence>
<evidence type="ECO:0000256" key="12">
    <source>
        <dbReference type="ARBA" id="ARBA00034808"/>
    </source>
</evidence>
<dbReference type="PROSITE" id="PS51217">
    <property type="entry name" value="UVRD_HELICASE_CTER"/>
    <property type="match status" value="1"/>
</dbReference>
<keyword evidence="18" id="KW-1185">Reference proteome</keyword>
<dbReference type="PANTHER" id="PTHR11070">
    <property type="entry name" value="UVRD / RECB / PCRA DNA HELICASE FAMILY MEMBER"/>
    <property type="match status" value="1"/>
</dbReference>
<dbReference type="Gene3D" id="3.40.50.300">
    <property type="entry name" value="P-loop containing nucleotide triphosphate hydrolases"/>
    <property type="match status" value="3"/>
</dbReference>
<evidence type="ECO:0000256" key="1">
    <source>
        <dbReference type="ARBA" id="ARBA00022722"/>
    </source>
</evidence>
<dbReference type="EC" id="5.6.2.4" evidence="12"/>
<keyword evidence="1" id="KW-0540">Nuclease</keyword>
<dbReference type="OrthoDB" id="9810135at2"/>
<gene>
    <name evidence="17" type="ORF">SAMN05421640_1479</name>
</gene>
<dbReference type="GO" id="GO:0016887">
    <property type="term" value="F:ATP hydrolysis activity"/>
    <property type="evidence" value="ECO:0007669"/>
    <property type="project" value="RHEA"/>
</dbReference>
<feature type="domain" description="UvrD-like helicase C-terminal" evidence="16">
    <location>
        <begin position="458"/>
        <end position="735"/>
    </location>
</feature>
<evidence type="ECO:0000256" key="11">
    <source>
        <dbReference type="ARBA" id="ARBA00034617"/>
    </source>
</evidence>
<dbReference type="EMBL" id="FZPD01000002">
    <property type="protein sequence ID" value="SNS84314.1"/>
    <property type="molecule type" value="Genomic_DNA"/>
</dbReference>
<dbReference type="GO" id="GO:0005829">
    <property type="term" value="C:cytosol"/>
    <property type="evidence" value="ECO:0007669"/>
    <property type="project" value="TreeGrafter"/>
</dbReference>
<keyword evidence="5 14" id="KW-0347">Helicase</keyword>
<dbReference type="PANTHER" id="PTHR11070:SF67">
    <property type="entry name" value="DNA 3'-5' HELICASE"/>
    <property type="match status" value="1"/>
</dbReference>
<comment type="catalytic activity">
    <reaction evidence="11">
        <text>Couples ATP hydrolysis with the unwinding of duplex DNA by translocating in the 3'-5' direction.</text>
        <dbReference type="EC" id="5.6.2.4"/>
    </reaction>
</comment>
<keyword evidence="6 17" id="KW-0269">Exonuclease</keyword>
<dbReference type="GO" id="GO:0003677">
    <property type="term" value="F:DNA binding"/>
    <property type="evidence" value="ECO:0007669"/>
    <property type="project" value="UniProtKB-KW"/>
</dbReference>
<dbReference type="InterPro" id="IPR011604">
    <property type="entry name" value="PDDEXK-like_dom_sf"/>
</dbReference>
<dbReference type="InterPro" id="IPR000212">
    <property type="entry name" value="DNA_helicase_UvrD/REP"/>
</dbReference>
<evidence type="ECO:0000259" key="15">
    <source>
        <dbReference type="PROSITE" id="PS51198"/>
    </source>
</evidence>
<keyword evidence="4 14" id="KW-0378">Hydrolase</keyword>
<dbReference type="Proteomes" id="UP000198393">
    <property type="component" value="Unassembled WGS sequence"/>
</dbReference>
<dbReference type="AlphaFoldDB" id="A0A239HVV9"/>
<dbReference type="InterPro" id="IPR027417">
    <property type="entry name" value="P-loop_NTPase"/>
</dbReference>
<dbReference type="SUPFAM" id="SSF52540">
    <property type="entry name" value="P-loop containing nucleoside triphosphate hydrolases"/>
    <property type="match status" value="1"/>
</dbReference>
<dbReference type="InterPro" id="IPR014017">
    <property type="entry name" value="DNA_helicase_UvrD-like_C"/>
</dbReference>
<keyword evidence="7 14" id="KW-0067">ATP-binding</keyword>
<evidence type="ECO:0000256" key="6">
    <source>
        <dbReference type="ARBA" id="ARBA00022839"/>
    </source>
</evidence>
<dbReference type="GO" id="GO:0000725">
    <property type="term" value="P:recombinational repair"/>
    <property type="evidence" value="ECO:0007669"/>
    <property type="project" value="TreeGrafter"/>
</dbReference>
<evidence type="ECO:0000313" key="18">
    <source>
        <dbReference type="Proteomes" id="UP000198393"/>
    </source>
</evidence>
<keyword evidence="9" id="KW-0234">DNA repair</keyword>
<feature type="domain" description="UvrD-like helicase ATP-binding" evidence="15">
    <location>
        <begin position="1"/>
        <end position="457"/>
    </location>
</feature>
<evidence type="ECO:0000313" key="17">
    <source>
        <dbReference type="EMBL" id="SNS84314.1"/>
    </source>
</evidence>
<reference evidence="17 18" key="1">
    <citation type="submission" date="2017-06" db="EMBL/GenBank/DDBJ databases">
        <authorList>
            <person name="Kim H.J."/>
            <person name="Triplett B.A."/>
        </authorList>
    </citation>
    <scope>NUCLEOTIDE SEQUENCE [LARGE SCALE GENOMIC DNA]</scope>
    <source>
        <strain evidence="17 18">DSM 19307</strain>
    </source>
</reference>
<dbReference type="GO" id="GO:0043138">
    <property type="term" value="F:3'-5' DNA helicase activity"/>
    <property type="evidence" value="ECO:0007669"/>
    <property type="project" value="UniProtKB-EC"/>
</dbReference>
<organism evidence="17 18">
    <name type="scientific">Ekhidna lutea</name>
    <dbReference type="NCBI Taxonomy" id="447679"/>
    <lineage>
        <taxon>Bacteria</taxon>
        <taxon>Pseudomonadati</taxon>
        <taxon>Bacteroidota</taxon>
        <taxon>Cytophagia</taxon>
        <taxon>Cytophagales</taxon>
        <taxon>Reichenbachiellaceae</taxon>
        <taxon>Ekhidna</taxon>
    </lineage>
</organism>
<evidence type="ECO:0000256" key="14">
    <source>
        <dbReference type="PROSITE-ProRule" id="PRU00560"/>
    </source>
</evidence>
<feature type="binding site" evidence="14">
    <location>
        <begin position="8"/>
        <end position="15"/>
    </location>
    <ligand>
        <name>ATP</name>
        <dbReference type="ChEBI" id="CHEBI:30616"/>
    </ligand>
</feature>
<sequence length="1038" mass="119752">MSLTIYRSSAGSGKTYTLAKEYLKLALRSPDYYQRILAVTFTNRAAEEMKERVLEFLIDISKGKHELISVYEEELGKSRDEIMQAATKSLTHLLHHYGYFNITTIDTFFHRVIRAFSREIGLQGSFGIELDIDKVAEFITSHVFQGVEENKQLRDWLVDFSMSKVLDGSSYEFKDDVNELARQLFKEEFKKLPKGQFEDEQAREKVKELKSELLKKKLAFEQTIKKYGQQFFDALEGTGIELDDFSGGKKRTIPNFFNRLLNADYSINKTIQSATDDASAWSAKTSPKRDLIIQFAENNGIALLKQMSEYVEQNEKDYLTVKAILKHLFTVGLIANLSQQLQEYKREEEVIMISDLPDFLSQIIDDSGSPFIYEKVGTRYSHFLIDEFQDTSQFQWNNFKPLLEESLANGNENVVVGDAKQSIYGWRGGDPTLLLKGIQKDLSAELDHTKSTNWRSARNIVEFNNKLFSSLPRIMADEMSEIITSEERDTILATYDEVEQEVAPKNQLVDGLVQVEFLEAERGEWKQRAMERTTEVIESLLLEGHQLNDMAILVRSNRDAADIVNHVLEYRRTTETKVEVISAEGMLLANSSVVQLLLSAFKHLIQPEDKSILADLVYRYQQDSKNRHFESHADFSKLATGGLPGSFTKYKQHLLHLPILELTEVLIRCFELDKVKAEFAYLQAFQDAVLEYSKNHRSDLRLFLEWWEDAGKKRSVQLTGALDAVEVITSHKSKGLQYPIVIVPFCNYRFDAMSQPTWYQSPYNNIEAVPVDYKSELDKTHFSPSYKKDFAKWHLESLNVLYVAFTRAENGLYAFCEPPPKKQDTMFGTASKLLFKYFDSENPEGWNAAASIYHKGTLPVKHREAPDQLTALKGYPTFKWSKKLTVRKTGKAYYDDEVEKQRNEGILLHQILSEIIHWEQTKDVLDRYERSMQITPEDRKRYETLINNLWKDEQIKSWFSGIGEVKTEVVVLPKDGDTKRMDRVVIDGNKARVIDFKSGFPKSEDNRQLKEYASLLAQMGYEVEGYLLYLKSGEVREV</sequence>
<evidence type="ECO:0000256" key="5">
    <source>
        <dbReference type="ARBA" id="ARBA00022806"/>
    </source>
</evidence>
<keyword evidence="8" id="KW-0238">DNA-binding</keyword>
<accession>A0A239HVV9</accession>
<dbReference type="GO" id="GO:0005524">
    <property type="term" value="F:ATP binding"/>
    <property type="evidence" value="ECO:0007669"/>
    <property type="project" value="UniProtKB-UniRule"/>
</dbReference>
<dbReference type="InterPro" id="IPR014016">
    <property type="entry name" value="UvrD-like_ATP-bd"/>
</dbReference>
<evidence type="ECO:0000256" key="13">
    <source>
        <dbReference type="ARBA" id="ARBA00048988"/>
    </source>
</evidence>
<keyword evidence="10" id="KW-0413">Isomerase</keyword>
<keyword evidence="2 14" id="KW-0547">Nucleotide-binding</keyword>
<dbReference type="Gene3D" id="3.90.320.10">
    <property type="match status" value="1"/>
</dbReference>
<evidence type="ECO:0000256" key="7">
    <source>
        <dbReference type="ARBA" id="ARBA00022840"/>
    </source>
</evidence>
<dbReference type="RefSeq" id="WP_089356212.1">
    <property type="nucleotide sequence ID" value="NZ_FZPD01000002.1"/>
</dbReference>
<protein>
    <recommendedName>
        <fullName evidence="12">DNA 3'-5' helicase</fullName>
        <ecNumber evidence="12">5.6.2.4</ecNumber>
    </recommendedName>
</protein>
<dbReference type="GO" id="GO:0004527">
    <property type="term" value="F:exonuclease activity"/>
    <property type="evidence" value="ECO:0007669"/>
    <property type="project" value="UniProtKB-KW"/>
</dbReference>
<keyword evidence="3" id="KW-0227">DNA damage</keyword>
<evidence type="ECO:0000259" key="16">
    <source>
        <dbReference type="PROSITE" id="PS51217"/>
    </source>
</evidence>
<proteinExistence type="predicted"/>
<dbReference type="Gene3D" id="1.10.3170.10">
    <property type="entry name" value="Recbcd, chain B, domain 2"/>
    <property type="match status" value="1"/>
</dbReference>
<evidence type="ECO:0000256" key="3">
    <source>
        <dbReference type="ARBA" id="ARBA00022763"/>
    </source>
</evidence>
<dbReference type="Pfam" id="PF00580">
    <property type="entry name" value="UvrD-helicase"/>
    <property type="match status" value="1"/>
</dbReference>
<evidence type="ECO:0000256" key="4">
    <source>
        <dbReference type="ARBA" id="ARBA00022801"/>
    </source>
</evidence>
<evidence type="ECO:0000256" key="9">
    <source>
        <dbReference type="ARBA" id="ARBA00023204"/>
    </source>
</evidence>
<comment type="catalytic activity">
    <reaction evidence="13">
        <text>ATP + H2O = ADP + phosphate + H(+)</text>
        <dbReference type="Rhea" id="RHEA:13065"/>
        <dbReference type="ChEBI" id="CHEBI:15377"/>
        <dbReference type="ChEBI" id="CHEBI:15378"/>
        <dbReference type="ChEBI" id="CHEBI:30616"/>
        <dbReference type="ChEBI" id="CHEBI:43474"/>
        <dbReference type="ChEBI" id="CHEBI:456216"/>
        <dbReference type="EC" id="5.6.2.4"/>
    </reaction>
</comment>
<evidence type="ECO:0000256" key="8">
    <source>
        <dbReference type="ARBA" id="ARBA00023125"/>
    </source>
</evidence>